<dbReference type="SUPFAM" id="SSF53213">
    <property type="entry name" value="LigB-like"/>
    <property type="match status" value="1"/>
</dbReference>
<evidence type="ECO:0000256" key="1">
    <source>
        <dbReference type="ARBA" id="ARBA00001947"/>
    </source>
</evidence>
<dbReference type="GO" id="GO:0008198">
    <property type="term" value="F:ferrous iron binding"/>
    <property type="evidence" value="ECO:0007669"/>
    <property type="project" value="InterPro"/>
</dbReference>
<protein>
    <recommendedName>
        <fullName evidence="7">Extradiol ring-cleavage dioxygenase class III enzyme subunit B domain-containing protein</fullName>
    </recommendedName>
</protein>
<evidence type="ECO:0000256" key="2">
    <source>
        <dbReference type="ARBA" id="ARBA00007581"/>
    </source>
</evidence>
<dbReference type="GO" id="GO:0008270">
    <property type="term" value="F:zinc ion binding"/>
    <property type="evidence" value="ECO:0007669"/>
    <property type="project" value="InterPro"/>
</dbReference>
<gene>
    <name evidence="8" type="ORF">Sjap_021384</name>
</gene>
<evidence type="ECO:0000313" key="8">
    <source>
        <dbReference type="EMBL" id="KAK9095887.1"/>
    </source>
</evidence>
<dbReference type="InterPro" id="IPR004183">
    <property type="entry name" value="Xdiol_dOase_suB"/>
</dbReference>
<evidence type="ECO:0000313" key="9">
    <source>
        <dbReference type="Proteomes" id="UP001417504"/>
    </source>
</evidence>
<evidence type="ECO:0000256" key="3">
    <source>
        <dbReference type="ARBA" id="ARBA00022723"/>
    </source>
</evidence>
<dbReference type="Pfam" id="PF02900">
    <property type="entry name" value="LigB"/>
    <property type="match status" value="1"/>
</dbReference>
<dbReference type="PANTHER" id="PTHR30096">
    <property type="entry name" value="4,5-DOPA DIOXYGENASE EXTRADIOL-LIKE PROTEIN"/>
    <property type="match status" value="1"/>
</dbReference>
<evidence type="ECO:0000256" key="6">
    <source>
        <dbReference type="ARBA" id="ARBA00023002"/>
    </source>
</evidence>
<organism evidence="8 9">
    <name type="scientific">Stephania japonica</name>
    <dbReference type="NCBI Taxonomy" id="461633"/>
    <lineage>
        <taxon>Eukaryota</taxon>
        <taxon>Viridiplantae</taxon>
        <taxon>Streptophyta</taxon>
        <taxon>Embryophyta</taxon>
        <taxon>Tracheophyta</taxon>
        <taxon>Spermatophyta</taxon>
        <taxon>Magnoliopsida</taxon>
        <taxon>Ranunculales</taxon>
        <taxon>Menispermaceae</taxon>
        <taxon>Menispermoideae</taxon>
        <taxon>Cissampelideae</taxon>
        <taxon>Stephania</taxon>
    </lineage>
</organism>
<feature type="domain" description="Extradiol ring-cleavage dioxygenase class III enzyme subunit B" evidence="7">
    <location>
        <begin position="3"/>
        <end position="261"/>
    </location>
</feature>
<keyword evidence="5" id="KW-0223">Dioxygenase</keyword>
<keyword evidence="4" id="KW-0862">Zinc</keyword>
<dbReference type="AlphaFoldDB" id="A0AAP0EQ21"/>
<dbReference type="PIRSF" id="PIRSF006157">
    <property type="entry name" value="Doxgns_DODA"/>
    <property type="match status" value="1"/>
</dbReference>
<sequence>MDTFFISHGDPMVGIDESFAVRELLKSWRKQTLRQAPKSIVVVSGHWETSDPSVNVVSGPNPTIHDFDRRPERHRLFQIQYPAPGAPKLAKRVRELLIKSGFSNINEDETRGLDHGAWIPLMLMYPEANIPVCQLSVQPQLDATHHFNMGRALSPLREEGVLIIGSGAATHNLDIVGPVDGRILHWASEFDAWLKECLLNGRYEDINNYEEKAPHAKIAHPWPEHLYPLHVALGAAGEEAKAELIHHSWQDASLSYASYRFIMKK</sequence>
<evidence type="ECO:0000256" key="5">
    <source>
        <dbReference type="ARBA" id="ARBA00022964"/>
    </source>
</evidence>
<dbReference type="EMBL" id="JBBNAE010000009">
    <property type="protein sequence ID" value="KAK9095887.1"/>
    <property type="molecule type" value="Genomic_DNA"/>
</dbReference>
<dbReference type="GO" id="GO:0016702">
    <property type="term" value="F:oxidoreductase activity, acting on single donors with incorporation of molecular oxygen, incorporation of two atoms of oxygen"/>
    <property type="evidence" value="ECO:0007669"/>
    <property type="project" value="UniProtKB-ARBA"/>
</dbReference>
<accession>A0AAP0EQ21</accession>
<dbReference type="PANTHER" id="PTHR30096:SF0">
    <property type="entry name" value="4,5-DOPA DIOXYGENASE EXTRADIOL-LIKE PROTEIN"/>
    <property type="match status" value="1"/>
</dbReference>
<comment type="caution">
    <text evidence="8">The sequence shown here is derived from an EMBL/GenBank/DDBJ whole genome shotgun (WGS) entry which is preliminary data.</text>
</comment>
<reference evidence="8 9" key="1">
    <citation type="submission" date="2024-01" db="EMBL/GenBank/DDBJ databases">
        <title>Genome assemblies of Stephania.</title>
        <authorList>
            <person name="Yang L."/>
        </authorList>
    </citation>
    <scope>NUCLEOTIDE SEQUENCE [LARGE SCALE GENOMIC DNA]</scope>
    <source>
        <strain evidence="8">QJT</strain>
        <tissue evidence="8">Leaf</tissue>
    </source>
</reference>
<proteinExistence type="inferred from homology"/>
<keyword evidence="9" id="KW-1185">Reference proteome</keyword>
<comment type="cofactor">
    <cofactor evidence="1">
        <name>Zn(2+)</name>
        <dbReference type="ChEBI" id="CHEBI:29105"/>
    </cofactor>
</comment>
<keyword evidence="6" id="KW-0560">Oxidoreductase</keyword>
<dbReference type="CDD" id="cd07363">
    <property type="entry name" value="45_DOPA_Dioxygenase"/>
    <property type="match status" value="1"/>
</dbReference>
<comment type="similarity">
    <text evidence="2">Belongs to the DODA-type extradiol aromatic ring-opening dioxygenase family.</text>
</comment>
<dbReference type="Proteomes" id="UP001417504">
    <property type="component" value="Unassembled WGS sequence"/>
</dbReference>
<evidence type="ECO:0000259" key="7">
    <source>
        <dbReference type="Pfam" id="PF02900"/>
    </source>
</evidence>
<evidence type="ECO:0000256" key="4">
    <source>
        <dbReference type="ARBA" id="ARBA00022833"/>
    </source>
</evidence>
<keyword evidence="3" id="KW-0479">Metal-binding</keyword>
<name>A0AAP0EQ21_9MAGN</name>
<dbReference type="Gene3D" id="3.40.830.10">
    <property type="entry name" value="LigB-like"/>
    <property type="match status" value="1"/>
</dbReference>
<dbReference type="InterPro" id="IPR014436">
    <property type="entry name" value="Extradiol_dOase_DODA"/>
</dbReference>